<sequence length="194" mass="21859">MLARRVIKLKNPAPLPTPTAAALPISQPVVRRLIKVSKFQIPPLPRSDIPLTKAMEAFESIREYYILHKMQIPQSDIKWYYDELAQEKIEYDEFWARCAVTKACMEGTLRGDDDWTIRLAMNAAKQLEKKLPIQESDIGPMPPHGTGEFGAWCRKRKLLKQQKDSAIIAAGGTVPSPKAPKKAAKKPKALEKTL</sequence>
<organism evidence="2">
    <name type="scientific">viral metagenome</name>
    <dbReference type="NCBI Taxonomy" id="1070528"/>
    <lineage>
        <taxon>unclassified sequences</taxon>
        <taxon>metagenomes</taxon>
        <taxon>organismal metagenomes</taxon>
    </lineage>
</organism>
<protein>
    <submittedName>
        <fullName evidence="2">Uncharacterized protein</fullName>
    </submittedName>
</protein>
<accession>A0A6C0AM98</accession>
<evidence type="ECO:0000256" key="1">
    <source>
        <dbReference type="SAM" id="MobiDB-lite"/>
    </source>
</evidence>
<reference evidence="2" key="1">
    <citation type="journal article" date="2020" name="Nature">
        <title>Giant virus diversity and host interactions through global metagenomics.</title>
        <authorList>
            <person name="Schulz F."/>
            <person name="Roux S."/>
            <person name="Paez-Espino D."/>
            <person name="Jungbluth S."/>
            <person name="Walsh D.A."/>
            <person name="Denef V.J."/>
            <person name="McMahon K.D."/>
            <person name="Konstantinidis K.T."/>
            <person name="Eloe-Fadrosh E.A."/>
            <person name="Kyrpides N.C."/>
            <person name="Woyke T."/>
        </authorList>
    </citation>
    <scope>NUCLEOTIDE SEQUENCE</scope>
    <source>
        <strain evidence="2">GVMAG-S-1101161-73</strain>
    </source>
</reference>
<dbReference type="EMBL" id="MN740728">
    <property type="protein sequence ID" value="QHS80924.1"/>
    <property type="molecule type" value="Genomic_DNA"/>
</dbReference>
<name>A0A6C0AM98_9ZZZZ</name>
<dbReference type="AlphaFoldDB" id="A0A6C0AM98"/>
<evidence type="ECO:0000313" key="2">
    <source>
        <dbReference type="EMBL" id="QHS80924.1"/>
    </source>
</evidence>
<feature type="region of interest" description="Disordered" evidence="1">
    <location>
        <begin position="169"/>
        <end position="194"/>
    </location>
</feature>
<proteinExistence type="predicted"/>